<comment type="caution">
    <text evidence="4">The sequence shown here is derived from an EMBL/GenBank/DDBJ whole genome shotgun (WGS) entry which is preliminary data.</text>
</comment>
<keyword evidence="2" id="KW-1133">Transmembrane helix</keyword>
<keyword evidence="4" id="KW-0482">Metalloprotease</keyword>
<dbReference type="GO" id="GO:0080120">
    <property type="term" value="P:CAAX-box protein maturation"/>
    <property type="evidence" value="ECO:0007669"/>
    <property type="project" value="UniProtKB-ARBA"/>
</dbReference>
<protein>
    <submittedName>
        <fullName evidence="4">CPBP family intramembrane metalloprotease</fullName>
    </submittedName>
</protein>
<gene>
    <name evidence="4" type="ORF">IAA98_01075</name>
</gene>
<keyword evidence="2" id="KW-0812">Transmembrane</keyword>
<name>A0A9D1KL87_9ACTN</name>
<feature type="domain" description="CAAX prenyl protease 2/Lysostaphin resistance protein A-like" evidence="3">
    <location>
        <begin position="165"/>
        <end position="257"/>
    </location>
</feature>
<organism evidence="4 5">
    <name type="scientific">Candidatus Avipropionibacterium avicola</name>
    <dbReference type="NCBI Taxonomy" id="2840701"/>
    <lineage>
        <taxon>Bacteria</taxon>
        <taxon>Bacillati</taxon>
        <taxon>Actinomycetota</taxon>
        <taxon>Actinomycetes</taxon>
        <taxon>Propionibacteriales</taxon>
        <taxon>Propionibacteriaceae</taxon>
        <taxon>Propionibacteriaceae incertae sedis</taxon>
        <taxon>Candidatus Avipropionibacterium</taxon>
    </lineage>
</organism>
<feature type="transmembrane region" description="Helical" evidence="2">
    <location>
        <begin position="77"/>
        <end position="99"/>
    </location>
</feature>
<dbReference type="EMBL" id="DVLP01000034">
    <property type="protein sequence ID" value="HIT74161.1"/>
    <property type="molecule type" value="Genomic_DNA"/>
</dbReference>
<dbReference type="AlphaFoldDB" id="A0A9D1KL87"/>
<sequence length="311" mass="32563">MSTTVEGTQHDTTDPDRRVPDRRGPRLGNGPWGIALRLLVAPIIMFGANFAVLPLWQLPAMARIAADTSEAGAIRAMVARMATWVLVGIVMVGLTALWLRLVERRSLRQTGVVVNRRGLALLLAGTGLAVAGVLAGVLLVRVVAGPEALGGPTSFEGIPLGLLIAYVVVRSFVLQGIGEEVIFRGWLMDTLRARPLVALVVATLGFTVPHLLSGGGQSGWVDLVTYLAMPFGFGLLAGALVLLTRSVLPAIGIHGGFHVGNAVATGVFGADLISSSVWLVTGGVLALLGVVATLLWWRRTASVAQVSNTHG</sequence>
<evidence type="ECO:0000313" key="5">
    <source>
        <dbReference type="Proteomes" id="UP000886842"/>
    </source>
</evidence>
<feature type="transmembrane region" description="Helical" evidence="2">
    <location>
        <begin position="119"/>
        <end position="140"/>
    </location>
</feature>
<evidence type="ECO:0000259" key="3">
    <source>
        <dbReference type="Pfam" id="PF02517"/>
    </source>
</evidence>
<feature type="transmembrane region" description="Helical" evidence="2">
    <location>
        <begin position="160"/>
        <end position="183"/>
    </location>
</feature>
<dbReference type="Proteomes" id="UP000886842">
    <property type="component" value="Unassembled WGS sequence"/>
</dbReference>
<feature type="transmembrane region" description="Helical" evidence="2">
    <location>
        <begin position="32"/>
        <end position="57"/>
    </location>
</feature>
<feature type="transmembrane region" description="Helical" evidence="2">
    <location>
        <begin position="276"/>
        <end position="297"/>
    </location>
</feature>
<proteinExistence type="predicted"/>
<evidence type="ECO:0000313" key="4">
    <source>
        <dbReference type="EMBL" id="HIT74161.1"/>
    </source>
</evidence>
<accession>A0A9D1KL87</accession>
<keyword evidence="4" id="KW-0645">Protease</keyword>
<dbReference type="PANTHER" id="PTHR39430:SF1">
    <property type="entry name" value="PROTEASE"/>
    <property type="match status" value="1"/>
</dbReference>
<feature type="transmembrane region" description="Helical" evidence="2">
    <location>
        <begin position="250"/>
        <end position="270"/>
    </location>
</feature>
<evidence type="ECO:0000256" key="1">
    <source>
        <dbReference type="SAM" id="MobiDB-lite"/>
    </source>
</evidence>
<feature type="transmembrane region" description="Helical" evidence="2">
    <location>
        <begin position="195"/>
        <end position="212"/>
    </location>
</feature>
<dbReference type="InterPro" id="IPR003675">
    <property type="entry name" value="Rce1/LyrA-like_dom"/>
</dbReference>
<reference evidence="4" key="2">
    <citation type="journal article" date="2021" name="PeerJ">
        <title>Extensive microbial diversity within the chicken gut microbiome revealed by metagenomics and culture.</title>
        <authorList>
            <person name="Gilroy R."/>
            <person name="Ravi A."/>
            <person name="Getino M."/>
            <person name="Pursley I."/>
            <person name="Horton D.L."/>
            <person name="Alikhan N.F."/>
            <person name="Baker D."/>
            <person name="Gharbi K."/>
            <person name="Hall N."/>
            <person name="Watson M."/>
            <person name="Adriaenssens E.M."/>
            <person name="Foster-Nyarko E."/>
            <person name="Jarju S."/>
            <person name="Secka A."/>
            <person name="Antonio M."/>
            <person name="Oren A."/>
            <person name="Chaudhuri R.R."/>
            <person name="La Ragione R."/>
            <person name="Hildebrand F."/>
            <person name="Pallen M.J."/>
        </authorList>
    </citation>
    <scope>NUCLEOTIDE SEQUENCE</scope>
    <source>
        <strain evidence="4">ChiGjej1B1-24693</strain>
    </source>
</reference>
<dbReference type="GO" id="GO:0004175">
    <property type="term" value="F:endopeptidase activity"/>
    <property type="evidence" value="ECO:0007669"/>
    <property type="project" value="UniProtKB-ARBA"/>
</dbReference>
<keyword evidence="2" id="KW-0472">Membrane</keyword>
<reference evidence="4" key="1">
    <citation type="submission" date="2020-10" db="EMBL/GenBank/DDBJ databases">
        <authorList>
            <person name="Gilroy R."/>
        </authorList>
    </citation>
    <scope>NUCLEOTIDE SEQUENCE</scope>
    <source>
        <strain evidence="4">ChiGjej1B1-24693</strain>
    </source>
</reference>
<feature type="region of interest" description="Disordered" evidence="1">
    <location>
        <begin position="1"/>
        <end position="25"/>
    </location>
</feature>
<evidence type="ECO:0000256" key="2">
    <source>
        <dbReference type="SAM" id="Phobius"/>
    </source>
</evidence>
<dbReference type="PANTHER" id="PTHR39430">
    <property type="entry name" value="MEMBRANE-ASSOCIATED PROTEASE-RELATED"/>
    <property type="match status" value="1"/>
</dbReference>
<dbReference type="GO" id="GO:0008237">
    <property type="term" value="F:metallopeptidase activity"/>
    <property type="evidence" value="ECO:0007669"/>
    <property type="project" value="UniProtKB-KW"/>
</dbReference>
<dbReference type="Pfam" id="PF02517">
    <property type="entry name" value="Rce1-like"/>
    <property type="match status" value="1"/>
</dbReference>
<keyword evidence="4" id="KW-0378">Hydrolase</keyword>
<feature type="compositionally biased region" description="Basic and acidic residues" evidence="1">
    <location>
        <begin position="8"/>
        <end position="24"/>
    </location>
</feature>
<feature type="transmembrane region" description="Helical" evidence="2">
    <location>
        <begin position="224"/>
        <end position="243"/>
    </location>
</feature>